<evidence type="ECO:0000313" key="9">
    <source>
        <dbReference type="Proteomes" id="UP000598271"/>
    </source>
</evidence>
<accession>A0A8J3GCB1</accession>
<dbReference type="Pfam" id="PF07980">
    <property type="entry name" value="SusD_RagB"/>
    <property type="match status" value="1"/>
</dbReference>
<evidence type="ECO:0000313" key="8">
    <source>
        <dbReference type="EMBL" id="GHB87048.1"/>
    </source>
</evidence>
<dbReference type="InterPro" id="IPR033985">
    <property type="entry name" value="SusD-like_N"/>
</dbReference>
<evidence type="ECO:0000259" key="7">
    <source>
        <dbReference type="Pfam" id="PF14322"/>
    </source>
</evidence>
<dbReference type="Pfam" id="PF14322">
    <property type="entry name" value="SusD-like_3"/>
    <property type="match status" value="1"/>
</dbReference>
<evidence type="ECO:0000256" key="3">
    <source>
        <dbReference type="ARBA" id="ARBA00022729"/>
    </source>
</evidence>
<dbReference type="RefSeq" id="WP_189568478.1">
    <property type="nucleotide sequence ID" value="NZ_BMXF01000007.1"/>
</dbReference>
<keyword evidence="5" id="KW-0998">Cell outer membrane</keyword>
<reference evidence="8 9" key="1">
    <citation type="journal article" date="2014" name="Int. J. Syst. Evol. Microbiol.">
        <title>Complete genome sequence of Corynebacterium casei LMG S-19264T (=DSM 44701T), isolated from a smear-ripened cheese.</title>
        <authorList>
            <consortium name="US DOE Joint Genome Institute (JGI-PGF)"/>
            <person name="Walter F."/>
            <person name="Albersmeier A."/>
            <person name="Kalinowski J."/>
            <person name="Ruckert C."/>
        </authorList>
    </citation>
    <scope>NUCLEOTIDE SEQUENCE [LARGE SCALE GENOMIC DNA]</scope>
    <source>
        <strain evidence="8 9">KCTC 12866</strain>
    </source>
</reference>
<gene>
    <name evidence="8" type="ORF">GCM10007390_48620</name>
</gene>
<comment type="caution">
    <text evidence="8">The sequence shown here is derived from an EMBL/GenBank/DDBJ whole genome shotgun (WGS) entry which is preliminary data.</text>
</comment>
<protein>
    <submittedName>
        <fullName evidence="8">Membrane protein</fullName>
    </submittedName>
</protein>
<evidence type="ECO:0000256" key="1">
    <source>
        <dbReference type="ARBA" id="ARBA00004442"/>
    </source>
</evidence>
<sequence>MKKHINKFFLLALAMFVSQSCIDLEEDMSSILTIENLRTENDVVAALTPIYRQLYETHRNPHYLRTATYGADDLTTWEAGNKAPLRVFDRFDYGSGENSDIMWLDHAWDQYWRIIYFSNSLIDGLKTANAPVAIVKEADAEARFFRALSYFNLVRTYGNVPEILDGEAPTGKEQRATVLQNYQQIESDLLIAEANLPKPGATASVGRVSSAAAKTLLADLYLTWGGWPVKDAARYPLAAKKAKEVIDLNFFKLLPIDQLWRLENQNSRESIFAVQFSPTEDLRSSFPTAFSFHEARGYSDAFPELQFFRDFPAGPRKDATFATEIPQRSVASGAIVTRNPATLPWEKSQRAHPMYKKFTLSEDITRGDRTVGYRAVELYRYAEALLIFAEAQARVGETAASVEALNQVKRRAAGLPYLTPNAKVDVTTATPKEIVAERGWELAGEYKRWFDLVRTESVAEIAAKRDPKENVDLVRMPTDAQYIAPIPFQAISTSELVQNPAGFKIK</sequence>
<dbReference type="PROSITE" id="PS51257">
    <property type="entry name" value="PROKAR_LIPOPROTEIN"/>
    <property type="match status" value="1"/>
</dbReference>
<dbReference type="InterPro" id="IPR012944">
    <property type="entry name" value="SusD_RagB_dom"/>
</dbReference>
<keyword evidence="9" id="KW-1185">Reference proteome</keyword>
<feature type="domain" description="RagB/SusD" evidence="6">
    <location>
        <begin position="344"/>
        <end position="500"/>
    </location>
</feature>
<dbReference type="AlphaFoldDB" id="A0A8J3GCB1"/>
<comment type="similarity">
    <text evidence="2">Belongs to the SusD family.</text>
</comment>
<keyword evidence="3" id="KW-0732">Signal</keyword>
<proteinExistence type="inferred from homology"/>
<name>A0A8J3GCB1_9BACT</name>
<evidence type="ECO:0000256" key="4">
    <source>
        <dbReference type="ARBA" id="ARBA00023136"/>
    </source>
</evidence>
<dbReference type="SUPFAM" id="SSF48452">
    <property type="entry name" value="TPR-like"/>
    <property type="match status" value="1"/>
</dbReference>
<dbReference type="Proteomes" id="UP000598271">
    <property type="component" value="Unassembled WGS sequence"/>
</dbReference>
<comment type="subcellular location">
    <subcellularLocation>
        <location evidence="1">Cell outer membrane</location>
    </subcellularLocation>
</comment>
<evidence type="ECO:0000259" key="6">
    <source>
        <dbReference type="Pfam" id="PF07980"/>
    </source>
</evidence>
<feature type="domain" description="SusD-like N-terminal" evidence="7">
    <location>
        <begin position="102"/>
        <end position="222"/>
    </location>
</feature>
<keyword evidence="4" id="KW-0472">Membrane</keyword>
<dbReference type="Gene3D" id="1.25.40.390">
    <property type="match status" value="1"/>
</dbReference>
<organism evidence="8 9">
    <name type="scientific">Persicitalea jodogahamensis</name>
    <dbReference type="NCBI Taxonomy" id="402147"/>
    <lineage>
        <taxon>Bacteria</taxon>
        <taxon>Pseudomonadati</taxon>
        <taxon>Bacteroidota</taxon>
        <taxon>Cytophagia</taxon>
        <taxon>Cytophagales</taxon>
        <taxon>Spirosomataceae</taxon>
        <taxon>Persicitalea</taxon>
    </lineage>
</organism>
<evidence type="ECO:0000256" key="2">
    <source>
        <dbReference type="ARBA" id="ARBA00006275"/>
    </source>
</evidence>
<dbReference type="InterPro" id="IPR011990">
    <property type="entry name" value="TPR-like_helical_dom_sf"/>
</dbReference>
<dbReference type="GO" id="GO:0009279">
    <property type="term" value="C:cell outer membrane"/>
    <property type="evidence" value="ECO:0007669"/>
    <property type="project" value="UniProtKB-SubCell"/>
</dbReference>
<evidence type="ECO:0000256" key="5">
    <source>
        <dbReference type="ARBA" id="ARBA00023237"/>
    </source>
</evidence>
<dbReference type="EMBL" id="BMXF01000007">
    <property type="protein sequence ID" value="GHB87048.1"/>
    <property type="molecule type" value="Genomic_DNA"/>
</dbReference>